<feature type="transmembrane region" description="Helical" evidence="6">
    <location>
        <begin position="263"/>
        <end position="283"/>
    </location>
</feature>
<dbReference type="SUPFAM" id="SSF103473">
    <property type="entry name" value="MFS general substrate transporter"/>
    <property type="match status" value="1"/>
</dbReference>
<keyword evidence="3 6" id="KW-1133">Transmembrane helix</keyword>
<evidence type="ECO:0000256" key="5">
    <source>
        <dbReference type="SAM" id="MobiDB-lite"/>
    </source>
</evidence>
<dbReference type="InterPro" id="IPR036259">
    <property type="entry name" value="MFS_trans_sf"/>
</dbReference>
<dbReference type="GO" id="GO:0016020">
    <property type="term" value="C:membrane"/>
    <property type="evidence" value="ECO:0007669"/>
    <property type="project" value="UniProtKB-SubCell"/>
</dbReference>
<sequence length="543" mass="57781">MPEENETSPLLRRGSSSTPTPSGSSSSKSATSTATSDTAERKPSKGWLFARLPSFTTIHSRYRFVPLLGCTLIFTNEAEYFIKQVASMRALEAMHCYNYYLELNSPLVELGKHIPERLCKIDTVQKQLARSAGLIMFVRMLSAMLGAIPLGWVADRAGRKVVLVLHKVNVTIACGLWLCLYLGFPKVPIWTLYLSGLPGVIGGNFDVGLSMLFASYTDVMPVATERASLFFLTTSMQYLAQTFSPSIGAFLMNLDGKGGTPQVNLAVSFAIAVLTALITIFLFPETVGESRKHAASLAQQSTSPSSSSPTIAPDDPKLNPPSTSTPLFGLGLPNLILLFTSIFVAATGIKSIDFFGLIQYPVIKFAWTFPQASYIVATQGFLMLLHFSLLLPLLNTLAARWLRSTAAGHFAIMLASAAILALGSVVIGASDSGPVFVGGVVVYLFGEGLPTATQAYIVSLVEKGRVARVMATLSMASIGGKLVASIAFPEVLAWGLDSGRRALVGLPFFVAAGLFAVSAGCVGTVGVRVGVGRGRKGKGVEEV</sequence>
<feature type="transmembrane region" description="Helical" evidence="6">
    <location>
        <begin position="229"/>
        <end position="251"/>
    </location>
</feature>
<evidence type="ECO:0000313" key="9">
    <source>
        <dbReference type="RefSeq" id="XP_033581699.1"/>
    </source>
</evidence>
<proteinExistence type="predicted"/>
<feature type="transmembrane region" description="Helical" evidence="6">
    <location>
        <begin position="435"/>
        <end position="457"/>
    </location>
</feature>
<feature type="transmembrane region" description="Helical" evidence="6">
    <location>
        <begin position="161"/>
        <end position="184"/>
    </location>
</feature>
<evidence type="ECO:0000256" key="2">
    <source>
        <dbReference type="ARBA" id="ARBA00022692"/>
    </source>
</evidence>
<feature type="transmembrane region" description="Helical" evidence="6">
    <location>
        <begin position="134"/>
        <end position="154"/>
    </location>
</feature>
<reference evidence="9" key="2">
    <citation type="submission" date="2020-04" db="EMBL/GenBank/DDBJ databases">
        <authorList>
            <consortium name="NCBI Genome Project"/>
        </authorList>
    </citation>
    <scope>NUCLEOTIDE SEQUENCE</scope>
    <source>
        <strain evidence="9">CBS 304.34</strain>
    </source>
</reference>
<feature type="transmembrane region" description="Helical" evidence="6">
    <location>
        <begin position="406"/>
        <end position="429"/>
    </location>
</feature>
<evidence type="ECO:0000313" key="8">
    <source>
        <dbReference type="Proteomes" id="UP000504636"/>
    </source>
</evidence>
<feature type="transmembrane region" description="Helical" evidence="6">
    <location>
        <begin position="372"/>
        <end position="394"/>
    </location>
</feature>
<evidence type="ECO:0000256" key="3">
    <source>
        <dbReference type="ARBA" id="ARBA00022989"/>
    </source>
</evidence>
<evidence type="ECO:0000313" key="7">
    <source>
        <dbReference type="EMBL" id="KAF2814735.1"/>
    </source>
</evidence>
<feature type="transmembrane region" description="Helical" evidence="6">
    <location>
        <begin position="469"/>
        <end position="488"/>
    </location>
</feature>
<evidence type="ECO:0000256" key="6">
    <source>
        <dbReference type="SAM" id="Phobius"/>
    </source>
</evidence>
<dbReference type="GO" id="GO:0022857">
    <property type="term" value="F:transmembrane transporter activity"/>
    <property type="evidence" value="ECO:0007669"/>
    <property type="project" value="TreeGrafter"/>
</dbReference>
<keyword evidence="4 6" id="KW-0472">Membrane</keyword>
<keyword evidence="8" id="KW-1185">Reference proteome</keyword>
<reference evidence="9" key="3">
    <citation type="submission" date="2025-04" db="UniProtKB">
        <authorList>
            <consortium name="RefSeq"/>
        </authorList>
    </citation>
    <scope>IDENTIFICATION</scope>
    <source>
        <strain evidence="9">CBS 304.34</strain>
    </source>
</reference>
<comment type="subcellular location">
    <subcellularLocation>
        <location evidence="1">Membrane</location>
        <topology evidence="1">Multi-pass membrane protein</topology>
    </subcellularLocation>
</comment>
<protein>
    <recommendedName>
        <fullName evidence="10">MFS general substrate transporter</fullName>
    </recommendedName>
</protein>
<dbReference type="EMBL" id="MU003694">
    <property type="protein sequence ID" value="KAF2814735.1"/>
    <property type="molecule type" value="Genomic_DNA"/>
</dbReference>
<accession>A0A6A6Z3K0</accession>
<feature type="compositionally biased region" description="Low complexity" evidence="5">
    <location>
        <begin position="295"/>
        <end position="313"/>
    </location>
</feature>
<dbReference type="RefSeq" id="XP_033581699.1">
    <property type="nucleotide sequence ID" value="XM_033723328.1"/>
</dbReference>
<feature type="transmembrane region" description="Helical" evidence="6">
    <location>
        <begin position="190"/>
        <end position="217"/>
    </location>
</feature>
<dbReference type="PANTHER" id="PTHR23507:SF1">
    <property type="entry name" value="FI18259P1-RELATED"/>
    <property type="match status" value="1"/>
</dbReference>
<evidence type="ECO:0000256" key="4">
    <source>
        <dbReference type="ARBA" id="ARBA00023136"/>
    </source>
</evidence>
<keyword evidence="2 6" id="KW-0812">Transmembrane</keyword>
<gene>
    <name evidence="7 9" type="ORF">BDZ99DRAFT_494653</name>
</gene>
<feature type="transmembrane region" description="Helical" evidence="6">
    <location>
        <begin position="508"/>
        <end position="531"/>
    </location>
</feature>
<dbReference type="CDD" id="cd06174">
    <property type="entry name" value="MFS"/>
    <property type="match status" value="1"/>
</dbReference>
<feature type="transmembrane region" description="Helical" evidence="6">
    <location>
        <begin position="327"/>
        <end position="352"/>
    </location>
</feature>
<name>A0A6A6Z3K0_9PEZI</name>
<dbReference type="PANTHER" id="PTHR23507">
    <property type="entry name" value="ZGC:174356"/>
    <property type="match status" value="1"/>
</dbReference>
<feature type="compositionally biased region" description="Low complexity" evidence="5">
    <location>
        <begin position="14"/>
        <end position="36"/>
    </location>
</feature>
<evidence type="ECO:0008006" key="10">
    <source>
        <dbReference type="Google" id="ProtNLM"/>
    </source>
</evidence>
<feature type="region of interest" description="Disordered" evidence="5">
    <location>
        <begin position="294"/>
        <end position="316"/>
    </location>
</feature>
<feature type="region of interest" description="Disordered" evidence="5">
    <location>
        <begin position="1"/>
        <end position="39"/>
    </location>
</feature>
<evidence type="ECO:0000256" key="1">
    <source>
        <dbReference type="ARBA" id="ARBA00004141"/>
    </source>
</evidence>
<reference evidence="7 9" key="1">
    <citation type="journal article" date="2020" name="Stud. Mycol.">
        <title>101 Dothideomycetes genomes: a test case for predicting lifestyles and emergence of pathogens.</title>
        <authorList>
            <person name="Haridas S."/>
            <person name="Albert R."/>
            <person name="Binder M."/>
            <person name="Bloem J."/>
            <person name="Labutti K."/>
            <person name="Salamov A."/>
            <person name="Andreopoulos B."/>
            <person name="Baker S."/>
            <person name="Barry K."/>
            <person name="Bills G."/>
            <person name="Bluhm B."/>
            <person name="Cannon C."/>
            <person name="Castanera R."/>
            <person name="Culley D."/>
            <person name="Daum C."/>
            <person name="Ezra D."/>
            <person name="Gonzalez J."/>
            <person name="Henrissat B."/>
            <person name="Kuo A."/>
            <person name="Liang C."/>
            <person name="Lipzen A."/>
            <person name="Lutzoni F."/>
            <person name="Magnuson J."/>
            <person name="Mondo S."/>
            <person name="Nolan M."/>
            <person name="Ohm R."/>
            <person name="Pangilinan J."/>
            <person name="Park H.-J."/>
            <person name="Ramirez L."/>
            <person name="Alfaro M."/>
            <person name="Sun H."/>
            <person name="Tritt A."/>
            <person name="Yoshinaga Y."/>
            <person name="Zwiers L.-H."/>
            <person name="Turgeon B."/>
            <person name="Goodwin S."/>
            <person name="Spatafora J."/>
            <person name="Crous P."/>
            <person name="Grigoriev I."/>
        </authorList>
    </citation>
    <scope>NUCLEOTIDE SEQUENCE</scope>
    <source>
        <strain evidence="7 9">CBS 304.34</strain>
    </source>
</reference>
<dbReference type="Gene3D" id="1.20.1250.20">
    <property type="entry name" value="MFS general substrate transporter like domains"/>
    <property type="match status" value="1"/>
</dbReference>
<dbReference type="Proteomes" id="UP000504636">
    <property type="component" value="Unplaced"/>
</dbReference>
<dbReference type="AlphaFoldDB" id="A0A6A6Z3K0"/>
<organism evidence="7">
    <name type="scientific">Mytilinidion resinicola</name>
    <dbReference type="NCBI Taxonomy" id="574789"/>
    <lineage>
        <taxon>Eukaryota</taxon>
        <taxon>Fungi</taxon>
        <taxon>Dikarya</taxon>
        <taxon>Ascomycota</taxon>
        <taxon>Pezizomycotina</taxon>
        <taxon>Dothideomycetes</taxon>
        <taxon>Pleosporomycetidae</taxon>
        <taxon>Mytilinidiales</taxon>
        <taxon>Mytilinidiaceae</taxon>
        <taxon>Mytilinidion</taxon>
    </lineage>
</organism>
<dbReference type="OrthoDB" id="194139at2759"/>
<dbReference type="GeneID" id="54464221"/>